<feature type="domain" description="Response regulatory" evidence="8">
    <location>
        <begin position="1"/>
        <end position="102"/>
    </location>
</feature>
<evidence type="ECO:0000256" key="4">
    <source>
        <dbReference type="ARBA" id="ARBA00023125"/>
    </source>
</evidence>
<accession>A0A7H1N6F4</accession>
<evidence type="ECO:0000256" key="3">
    <source>
        <dbReference type="ARBA" id="ARBA00023015"/>
    </source>
</evidence>
<keyword evidence="3" id="KW-0805">Transcription regulation</keyword>
<dbReference type="GO" id="GO:0005829">
    <property type="term" value="C:cytosol"/>
    <property type="evidence" value="ECO:0007669"/>
    <property type="project" value="TreeGrafter"/>
</dbReference>
<feature type="DNA-binding region" description="OmpR/PhoB-type" evidence="7">
    <location>
        <begin position="112"/>
        <end position="212"/>
    </location>
</feature>
<keyword evidence="1 6" id="KW-0597">Phosphoprotein</keyword>
<dbReference type="EMBL" id="CP053923">
    <property type="protein sequence ID" value="QNT71290.1"/>
    <property type="molecule type" value="Genomic_DNA"/>
</dbReference>
<dbReference type="Gene3D" id="6.10.250.690">
    <property type="match status" value="1"/>
</dbReference>
<keyword evidence="4 7" id="KW-0238">DNA-binding</keyword>
<dbReference type="SUPFAM" id="SSF46894">
    <property type="entry name" value="C-terminal effector domain of the bipartite response regulators"/>
    <property type="match status" value="1"/>
</dbReference>
<keyword evidence="2" id="KW-0902">Two-component regulatory system</keyword>
<dbReference type="InterPro" id="IPR011006">
    <property type="entry name" value="CheY-like_superfamily"/>
</dbReference>
<dbReference type="InterPro" id="IPR016032">
    <property type="entry name" value="Sig_transdc_resp-reg_C-effctor"/>
</dbReference>
<dbReference type="SMART" id="SM00862">
    <property type="entry name" value="Trans_reg_C"/>
    <property type="match status" value="1"/>
</dbReference>
<keyword evidence="11" id="KW-1185">Reference proteome</keyword>
<gene>
    <name evidence="10" type="ORF">HQ394_11695</name>
</gene>
<protein>
    <submittedName>
        <fullName evidence="10">Response regulator transcription factor</fullName>
    </submittedName>
</protein>
<evidence type="ECO:0000313" key="11">
    <source>
        <dbReference type="Proteomes" id="UP000516369"/>
    </source>
</evidence>
<dbReference type="GO" id="GO:0006355">
    <property type="term" value="P:regulation of DNA-templated transcription"/>
    <property type="evidence" value="ECO:0007669"/>
    <property type="project" value="InterPro"/>
</dbReference>
<evidence type="ECO:0000256" key="7">
    <source>
        <dbReference type="PROSITE-ProRule" id="PRU01091"/>
    </source>
</evidence>
<proteinExistence type="predicted"/>
<organism evidence="10 11">
    <name type="scientific">Defluviicoccus vanus</name>
    <dbReference type="NCBI Taxonomy" id="111831"/>
    <lineage>
        <taxon>Bacteria</taxon>
        <taxon>Pseudomonadati</taxon>
        <taxon>Pseudomonadota</taxon>
        <taxon>Alphaproteobacteria</taxon>
        <taxon>Rhodospirillales</taxon>
        <taxon>Rhodospirillaceae</taxon>
        <taxon>Defluviicoccus</taxon>
    </lineage>
</organism>
<dbReference type="Gene3D" id="3.40.50.2300">
    <property type="match status" value="1"/>
</dbReference>
<dbReference type="GO" id="GO:0000156">
    <property type="term" value="F:phosphorelay response regulator activity"/>
    <property type="evidence" value="ECO:0007669"/>
    <property type="project" value="TreeGrafter"/>
</dbReference>
<dbReference type="PROSITE" id="PS50110">
    <property type="entry name" value="RESPONSE_REGULATORY"/>
    <property type="match status" value="1"/>
</dbReference>
<evidence type="ECO:0000256" key="5">
    <source>
        <dbReference type="ARBA" id="ARBA00023163"/>
    </source>
</evidence>
<feature type="modified residue" description="4-aspartylphosphate" evidence="6">
    <location>
        <position position="38"/>
    </location>
</feature>
<dbReference type="AlphaFoldDB" id="A0A7H1N6F4"/>
<dbReference type="InterPro" id="IPR039420">
    <property type="entry name" value="WalR-like"/>
</dbReference>
<dbReference type="InterPro" id="IPR036388">
    <property type="entry name" value="WH-like_DNA-bd_sf"/>
</dbReference>
<dbReference type="SMART" id="SM00448">
    <property type="entry name" value="REC"/>
    <property type="match status" value="1"/>
</dbReference>
<sequence>MLLGATLEGAGYRVEEAASGRELEAKLAQRQPDLLLLDLNLPDEHGLALLRRVRARSTLPVIVLSIQAEGADRVAGLELGADDYISKAWPPRELLARVSAVLRRAQQRDHADRFMTFAGFRLDTEGHTLQAPDGRDIPLTTAQFGLLRALVRGKGRTLTRDQLLDAYADTVDAPCDRTIDVLVSKLRRKLGDDARNPSIIRTVPNVGYKLLDA</sequence>
<evidence type="ECO:0000256" key="2">
    <source>
        <dbReference type="ARBA" id="ARBA00023012"/>
    </source>
</evidence>
<dbReference type="PANTHER" id="PTHR48111:SF4">
    <property type="entry name" value="DNA-BINDING DUAL TRANSCRIPTIONAL REGULATOR OMPR"/>
    <property type="match status" value="1"/>
</dbReference>
<dbReference type="Proteomes" id="UP000516369">
    <property type="component" value="Chromosome"/>
</dbReference>
<evidence type="ECO:0000256" key="6">
    <source>
        <dbReference type="PROSITE-ProRule" id="PRU00169"/>
    </source>
</evidence>
<dbReference type="KEGG" id="dvn:HQ394_11695"/>
<dbReference type="GO" id="GO:0000976">
    <property type="term" value="F:transcription cis-regulatory region binding"/>
    <property type="evidence" value="ECO:0007669"/>
    <property type="project" value="TreeGrafter"/>
</dbReference>
<dbReference type="PROSITE" id="PS51755">
    <property type="entry name" value="OMPR_PHOB"/>
    <property type="match status" value="1"/>
</dbReference>
<dbReference type="InterPro" id="IPR001789">
    <property type="entry name" value="Sig_transdc_resp-reg_receiver"/>
</dbReference>
<evidence type="ECO:0000313" key="10">
    <source>
        <dbReference type="EMBL" id="QNT71290.1"/>
    </source>
</evidence>
<dbReference type="CDD" id="cd00383">
    <property type="entry name" value="trans_reg_C"/>
    <property type="match status" value="1"/>
</dbReference>
<dbReference type="InterPro" id="IPR001867">
    <property type="entry name" value="OmpR/PhoB-type_DNA-bd"/>
</dbReference>
<evidence type="ECO:0000256" key="1">
    <source>
        <dbReference type="ARBA" id="ARBA00022553"/>
    </source>
</evidence>
<dbReference type="Pfam" id="PF00072">
    <property type="entry name" value="Response_reg"/>
    <property type="match status" value="1"/>
</dbReference>
<evidence type="ECO:0000259" key="9">
    <source>
        <dbReference type="PROSITE" id="PS51755"/>
    </source>
</evidence>
<dbReference type="Gene3D" id="1.10.10.10">
    <property type="entry name" value="Winged helix-like DNA-binding domain superfamily/Winged helix DNA-binding domain"/>
    <property type="match status" value="1"/>
</dbReference>
<reference evidence="10 11" key="1">
    <citation type="submission" date="2020-05" db="EMBL/GenBank/DDBJ databases">
        <title>Complete closed genome sequence of Defluviicoccus vanus.</title>
        <authorList>
            <person name="Bessarab I."/>
            <person name="Arumugam K."/>
            <person name="Maszenan A.M."/>
            <person name="Seviour R.J."/>
            <person name="Williams R.B."/>
        </authorList>
    </citation>
    <scope>NUCLEOTIDE SEQUENCE [LARGE SCALE GENOMIC DNA]</scope>
    <source>
        <strain evidence="10 11">Ben 114</strain>
    </source>
</reference>
<name>A0A7H1N6F4_9PROT</name>
<evidence type="ECO:0000259" key="8">
    <source>
        <dbReference type="PROSITE" id="PS50110"/>
    </source>
</evidence>
<dbReference type="GO" id="GO:0032993">
    <property type="term" value="C:protein-DNA complex"/>
    <property type="evidence" value="ECO:0007669"/>
    <property type="project" value="TreeGrafter"/>
</dbReference>
<feature type="domain" description="OmpR/PhoB-type" evidence="9">
    <location>
        <begin position="112"/>
        <end position="212"/>
    </location>
</feature>
<dbReference type="Pfam" id="PF00486">
    <property type="entry name" value="Trans_reg_C"/>
    <property type="match status" value="1"/>
</dbReference>
<keyword evidence="5" id="KW-0804">Transcription</keyword>
<dbReference type="SUPFAM" id="SSF52172">
    <property type="entry name" value="CheY-like"/>
    <property type="match status" value="1"/>
</dbReference>
<dbReference type="PANTHER" id="PTHR48111">
    <property type="entry name" value="REGULATOR OF RPOS"/>
    <property type="match status" value="1"/>
</dbReference>